<accession>A0ABQ1UUK1</accession>
<proteinExistence type="predicted"/>
<dbReference type="EMBL" id="BMHT01000011">
    <property type="protein sequence ID" value="GGF27349.1"/>
    <property type="molecule type" value="Genomic_DNA"/>
</dbReference>
<comment type="caution">
    <text evidence="1">The sequence shown here is derived from an EMBL/GenBank/DDBJ whole genome shotgun (WGS) entry which is preliminary data.</text>
</comment>
<evidence type="ECO:0000313" key="1">
    <source>
        <dbReference type="EMBL" id="GGF27349.1"/>
    </source>
</evidence>
<dbReference type="Proteomes" id="UP000632273">
    <property type="component" value="Unassembled WGS sequence"/>
</dbReference>
<evidence type="ECO:0000313" key="2">
    <source>
        <dbReference type="Proteomes" id="UP000632273"/>
    </source>
</evidence>
<keyword evidence="2" id="KW-1185">Reference proteome</keyword>
<reference evidence="2" key="1">
    <citation type="journal article" date="2019" name="Int. J. Syst. Evol. Microbiol.">
        <title>The Global Catalogue of Microorganisms (GCM) 10K type strain sequencing project: providing services to taxonomists for standard genome sequencing and annotation.</title>
        <authorList>
            <consortium name="The Broad Institute Genomics Platform"/>
            <consortium name="The Broad Institute Genome Sequencing Center for Infectious Disease"/>
            <person name="Wu L."/>
            <person name="Ma J."/>
        </authorList>
    </citation>
    <scope>NUCLEOTIDE SEQUENCE [LARGE SCALE GENOMIC DNA]</scope>
    <source>
        <strain evidence="2">CGMCC 1.15197</strain>
    </source>
</reference>
<name>A0ABQ1UUK1_9BACT</name>
<gene>
    <name evidence="1" type="ORF">GCM10011383_43770</name>
</gene>
<sequence length="114" mass="13275">MQDWPWEVADAACVEEYLQLYARAGDTERIVLMEMLLQAATEQRTPQKRRVAWAKIEALLTQNADLHAATAHYWCLWGYEGKGFHITPHVRAWWIAHYPIPDDLADDKLLNDQL</sequence>
<protein>
    <submittedName>
        <fullName evidence="1">Uncharacterized protein</fullName>
    </submittedName>
</protein>
<organism evidence="1 2">
    <name type="scientific">Hymenobacter cavernae</name>
    <dbReference type="NCBI Taxonomy" id="2044852"/>
    <lineage>
        <taxon>Bacteria</taxon>
        <taxon>Pseudomonadati</taxon>
        <taxon>Bacteroidota</taxon>
        <taxon>Cytophagia</taxon>
        <taxon>Cytophagales</taxon>
        <taxon>Hymenobacteraceae</taxon>
        <taxon>Hymenobacter</taxon>
    </lineage>
</organism>